<name>A0ACC0D6C8_9PEZI</name>
<proteinExistence type="predicted"/>
<dbReference type="EMBL" id="MU394304">
    <property type="protein sequence ID" value="KAI6087925.1"/>
    <property type="molecule type" value="Genomic_DNA"/>
</dbReference>
<evidence type="ECO:0000313" key="2">
    <source>
        <dbReference type="Proteomes" id="UP001497680"/>
    </source>
</evidence>
<dbReference type="Proteomes" id="UP001497680">
    <property type="component" value="Unassembled WGS sequence"/>
</dbReference>
<reference evidence="1 2" key="1">
    <citation type="journal article" date="2022" name="New Phytol.">
        <title>Ecological generalism drives hyperdiversity of secondary metabolite gene clusters in xylarialean endophytes.</title>
        <authorList>
            <person name="Franco M.E.E."/>
            <person name="Wisecaver J.H."/>
            <person name="Arnold A.E."/>
            <person name="Ju Y.M."/>
            <person name="Slot J.C."/>
            <person name="Ahrendt S."/>
            <person name="Moore L.P."/>
            <person name="Eastman K.E."/>
            <person name="Scott K."/>
            <person name="Konkel Z."/>
            <person name="Mondo S.J."/>
            <person name="Kuo A."/>
            <person name="Hayes R.D."/>
            <person name="Haridas S."/>
            <person name="Andreopoulos B."/>
            <person name="Riley R."/>
            <person name="LaButti K."/>
            <person name="Pangilinan J."/>
            <person name="Lipzen A."/>
            <person name="Amirebrahimi M."/>
            <person name="Yan J."/>
            <person name="Adam C."/>
            <person name="Keymanesh K."/>
            <person name="Ng V."/>
            <person name="Louie K."/>
            <person name="Northen T."/>
            <person name="Drula E."/>
            <person name="Henrissat B."/>
            <person name="Hsieh H.M."/>
            <person name="Youens-Clark K."/>
            <person name="Lutzoni F."/>
            <person name="Miadlikowska J."/>
            <person name="Eastwood D.C."/>
            <person name="Hamelin R.C."/>
            <person name="Grigoriev I.V."/>
            <person name="U'Ren J.M."/>
        </authorList>
    </citation>
    <scope>NUCLEOTIDE SEQUENCE [LARGE SCALE GENOMIC DNA]</scope>
    <source>
        <strain evidence="1 2">ER1909</strain>
    </source>
</reference>
<sequence>MGSIEGNAASKKQAHPGNLSILTKVDRLRELIGAKVALPQLVVVGDQSSGKSSVLEGLTGFGFPRDAELCTRYATQITCRREVEKSISVSIIPHADAAQDEQERVKKFHRELKDMTPESLAQVFREANETMGIRSSTKPADSDGSPLPAFSEHILKIEKLGPEEYHFTVIDVPGIFRKETEGITTEADIDLVRNMVKRYMKDTRTIILAIIPSNVDPATQEILKLAKNADPTMTRTMAVLTKPDLAIERTMQQIPIDHVKGTRGNLTLGYYIVKNRGPDDANKTLEQGQDDERKFFSNTPWSALKSTGRAGIGALKERVRELLVDLIKKEFPQLKADIAKELSTSKSQLEKMGPSRSDQYTQRAYLNNISEQFQTLARDALSANYTGNSIFDERHELRLVTRIVEASEKYSDIMWKNGHTRPFTNEPGFPLANGELRKKVRDTLDAREVFEYTDYPDLEEIFDAADTVMPEPSSEGDIMEYIKGVHRNSRGQDLGTFSGALVSTMFKEQSKKWKHITLSFLSGVITAVHRFVDEALKEVCPDTRVRDELWNGYLLEELQGSYRRAMDHTRFLLEIELEGTPFTLNHYFNDNLQKAQNGRFVVAMEQIGTTATIPTRDQLGNATSEVQNGLFLSKSQLSNLSFNMGNSDHAREYMHDVLKSYYKLSRKRFTDVVCQQAVNHYLLHGEGSPLKIFNTRMVLNLNEDQLDMIAAEDAPVKLRREKLGRDIKSFETALKVLKGSV</sequence>
<organism evidence="1 2">
    <name type="scientific">Hypoxylon rubiginosum</name>
    <dbReference type="NCBI Taxonomy" id="110542"/>
    <lineage>
        <taxon>Eukaryota</taxon>
        <taxon>Fungi</taxon>
        <taxon>Dikarya</taxon>
        <taxon>Ascomycota</taxon>
        <taxon>Pezizomycotina</taxon>
        <taxon>Sordariomycetes</taxon>
        <taxon>Xylariomycetidae</taxon>
        <taxon>Xylariales</taxon>
        <taxon>Hypoxylaceae</taxon>
        <taxon>Hypoxylon</taxon>
    </lineage>
</organism>
<accession>A0ACC0D6C8</accession>
<comment type="caution">
    <text evidence="1">The sequence shown here is derived from an EMBL/GenBank/DDBJ whole genome shotgun (WGS) entry which is preliminary data.</text>
</comment>
<protein>
    <submittedName>
        <fullName evidence="1">P-loop containing nucleoside triphosphate hydrolase protein</fullName>
    </submittedName>
</protein>
<gene>
    <name evidence="1" type="ORF">F4821DRAFT_97222</name>
</gene>
<keyword evidence="1" id="KW-0378">Hydrolase</keyword>
<keyword evidence="2" id="KW-1185">Reference proteome</keyword>
<evidence type="ECO:0000313" key="1">
    <source>
        <dbReference type="EMBL" id="KAI6087925.1"/>
    </source>
</evidence>